<accession>A0A1G8YCI3</accession>
<keyword evidence="2" id="KW-0285">Flavoprotein</keyword>
<dbReference type="AlphaFoldDB" id="A0A1G8YCI3"/>
<evidence type="ECO:0000313" key="6">
    <source>
        <dbReference type="EMBL" id="SDK00407.1"/>
    </source>
</evidence>
<evidence type="ECO:0000313" key="7">
    <source>
        <dbReference type="Proteomes" id="UP000182130"/>
    </source>
</evidence>
<feature type="domain" description="FAD dependent oxidoreductase" evidence="5">
    <location>
        <begin position="6"/>
        <end position="359"/>
    </location>
</feature>
<evidence type="ECO:0000259" key="5">
    <source>
        <dbReference type="Pfam" id="PF01266"/>
    </source>
</evidence>
<dbReference type="SUPFAM" id="SSF51905">
    <property type="entry name" value="FAD/NAD(P)-binding domain"/>
    <property type="match status" value="1"/>
</dbReference>
<name>A0A1G8YCI3_9MICC</name>
<protein>
    <submittedName>
        <fullName evidence="6">Sarcosine oxidase</fullName>
    </submittedName>
</protein>
<proteinExistence type="predicted"/>
<dbReference type="Proteomes" id="UP000182130">
    <property type="component" value="Unassembled WGS sequence"/>
</dbReference>
<sequence>MHTEFDVAVIGLGAMGSMALWQLAEDGLNVVGFEQFGIGHDRGAVGGETRLFRRMQTSRPEYTPVIELARTRWEMLQEFSDIQILTETGGLMIGRPEDSRMVAAKVAAEQAGVEVKHLSRSEMQDRFPEHRLDSDEIGMFDATQGFIRCEQAVLTAVTRANALGAQVHDYSKVSIHDASPEGVVLTDCENQWTAKKVIVTTGSWSGEHLNSELRNKSRAGRIKLTWFSPLPGHDFSAEKFPVFQRLVADGTLYGAPSLDGGGSVKIAPGGAPTEMTGPDDYFRGQTVEEIQYMERYVAHYFPGLNKSPIRAGAWADFYVDDSIPFLGFLPGSDNILLANGFAGFGFKMCPGIGRIAADMIQGKNDSKFEFMVPTRSIGKAR</sequence>
<dbReference type="InterPro" id="IPR045170">
    <property type="entry name" value="MTOX"/>
</dbReference>
<gene>
    <name evidence="6" type="ORF">SAMN05216555_1242</name>
</gene>
<evidence type="ECO:0000256" key="3">
    <source>
        <dbReference type="ARBA" id="ARBA00022827"/>
    </source>
</evidence>
<keyword evidence="4" id="KW-0560">Oxidoreductase</keyword>
<dbReference type="PANTHER" id="PTHR10961">
    <property type="entry name" value="PEROXISOMAL SARCOSINE OXIDASE"/>
    <property type="match status" value="1"/>
</dbReference>
<dbReference type="GO" id="GO:0050660">
    <property type="term" value="F:flavin adenine dinucleotide binding"/>
    <property type="evidence" value="ECO:0007669"/>
    <property type="project" value="InterPro"/>
</dbReference>
<dbReference type="STRING" id="1045773.SAMN05216555_1242"/>
<keyword evidence="7" id="KW-1185">Reference proteome</keyword>
<evidence type="ECO:0000256" key="2">
    <source>
        <dbReference type="ARBA" id="ARBA00022630"/>
    </source>
</evidence>
<organism evidence="6 7">
    <name type="scientific">Arthrobacter cupressi</name>
    <dbReference type="NCBI Taxonomy" id="1045773"/>
    <lineage>
        <taxon>Bacteria</taxon>
        <taxon>Bacillati</taxon>
        <taxon>Actinomycetota</taxon>
        <taxon>Actinomycetes</taxon>
        <taxon>Micrococcales</taxon>
        <taxon>Micrococcaceae</taxon>
        <taxon>Arthrobacter</taxon>
    </lineage>
</organism>
<dbReference type="InterPro" id="IPR036188">
    <property type="entry name" value="FAD/NAD-bd_sf"/>
</dbReference>
<evidence type="ECO:0000256" key="1">
    <source>
        <dbReference type="ARBA" id="ARBA00001974"/>
    </source>
</evidence>
<dbReference type="EMBL" id="FNEI01000024">
    <property type="protein sequence ID" value="SDK00407.1"/>
    <property type="molecule type" value="Genomic_DNA"/>
</dbReference>
<dbReference type="OrthoDB" id="9806257at2"/>
<keyword evidence="3" id="KW-0274">FAD</keyword>
<dbReference type="Gene3D" id="3.30.9.10">
    <property type="entry name" value="D-Amino Acid Oxidase, subunit A, domain 2"/>
    <property type="match status" value="1"/>
</dbReference>
<dbReference type="SUPFAM" id="SSF54373">
    <property type="entry name" value="FAD-linked reductases, C-terminal domain"/>
    <property type="match status" value="1"/>
</dbReference>
<evidence type="ECO:0000256" key="4">
    <source>
        <dbReference type="ARBA" id="ARBA00023002"/>
    </source>
</evidence>
<reference evidence="7" key="1">
    <citation type="submission" date="2016-10" db="EMBL/GenBank/DDBJ databases">
        <authorList>
            <person name="Varghese N."/>
            <person name="Submissions S."/>
        </authorList>
    </citation>
    <scope>NUCLEOTIDE SEQUENCE [LARGE SCALE GENOMIC DNA]</scope>
    <source>
        <strain evidence="7">CGMCC 1.10783</strain>
    </source>
</reference>
<dbReference type="Gene3D" id="3.50.50.60">
    <property type="entry name" value="FAD/NAD(P)-binding domain"/>
    <property type="match status" value="1"/>
</dbReference>
<comment type="cofactor">
    <cofactor evidence="1">
        <name>FAD</name>
        <dbReference type="ChEBI" id="CHEBI:57692"/>
    </cofactor>
</comment>
<dbReference type="PANTHER" id="PTHR10961:SF7">
    <property type="entry name" value="FAD DEPENDENT OXIDOREDUCTASE DOMAIN-CONTAINING PROTEIN"/>
    <property type="match status" value="1"/>
</dbReference>
<dbReference type="RefSeq" id="WP_074591519.1">
    <property type="nucleotide sequence ID" value="NZ_FNEI01000024.1"/>
</dbReference>
<dbReference type="InterPro" id="IPR006076">
    <property type="entry name" value="FAD-dep_OxRdtase"/>
</dbReference>
<dbReference type="Pfam" id="PF01266">
    <property type="entry name" value="DAO"/>
    <property type="match status" value="1"/>
</dbReference>
<dbReference type="GO" id="GO:0008115">
    <property type="term" value="F:sarcosine oxidase activity"/>
    <property type="evidence" value="ECO:0007669"/>
    <property type="project" value="TreeGrafter"/>
</dbReference>